<dbReference type="EMBL" id="VIWU01000001">
    <property type="protein sequence ID" value="TWF80575.1"/>
    <property type="molecule type" value="Genomic_DNA"/>
</dbReference>
<dbReference type="GO" id="GO:0003677">
    <property type="term" value="F:DNA binding"/>
    <property type="evidence" value="ECO:0007669"/>
    <property type="project" value="UniProtKB-KW"/>
</dbReference>
<dbReference type="Pfam" id="PF07729">
    <property type="entry name" value="FCD"/>
    <property type="match status" value="1"/>
</dbReference>
<dbReference type="Proteomes" id="UP000321261">
    <property type="component" value="Unassembled WGS sequence"/>
</dbReference>
<evidence type="ECO:0000313" key="5">
    <source>
        <dbReference type="EMBL" id="TWF80575.1"/>
    </source>
</evidence>
<evidence type="ECO:0000313" key="6">
    <source>
        <dbReference type="Proteomes" id="UP000321261"/>
    </source>
</evidence>
<dbReference type="PANTHER" id="PTHR43537">
    <property type="entry name" value="TRANSCRIPTIONAL REGULATOR, GNTR FAMILY"/>
    <property type="match status" value="1"/>
</dbReference>
<evidence type="ECO:0000256" key="3">
    <source>
        <dbReference type="ARBA" id="ARBA00023163"/>
    </source>
</evidence>
<accession>A0A561T0G4</accession>
<sequence length="237" mass="25533">MTAAPGRRRDALRPFARTRLYEQLVERLLDHIHTEGLKVGDRLPPERELAAQLAVSRATVSQALVALEVQGVIDVRHGDGAVIRDIPAERQVLAALHARRHRLREVIEAREALEVKLAGLAAKRRTDHDLAAIDAALDGMSRDIEGGGRGVAGDEQFHAAVTAAAHSGLLARLMAEISELIRESRVESLSQPGRPRESLDAHRKVADAIRDGDSAGAGAAMAAHIEAVSDVALLRDE</sequence>
<name>A0A561T0G4_9PSEU</name>
<dbReference type="GO" id="GO:0003700">
    <property type="term" value="F:DNA-binding transcription factor activity"/>
    <property type="evidence" value="ECO:0007669"/>
    <property type="project" value="InterPro"/>
</dbReference>
<evidence type="ECO:0000256" key="1">
    <source>
        <dbReference type="ARBA" id="ARBA00023015"/>
    </source>
</evidence>
<evidence type="ECO:0000256" key="2">
    <source>
        <dbReference type="ARBA" id="ARBA00023125"/>
    </source>
</evidence>
<evidence type="ECO:0000259" key="4">
    <source>
        <dbReference type="PROSITE" id="PS50949"/>
    </source>
</evidence>
<keyword evidence="1" id="KW-0805">Transcription regulation</keyword>
<dbReference type="AlphaFoldDB" id="A0A561T0G4"/>
<dbReference type="PROSITE" id="PS50949">
    <property type="entry name" value="HTH_GNTR"/>
    <property type="match status" value="1"/>
</dbReference>
<dbReference type="Gene3D" id="1.20.120.530">
    <property type="entry name" value="GntR ligand-binding domain-like"/>
    <property type="match status" value="1"/>
</dbReference>
<dbReference type="SMART" id="SM00345">
    <property type="entry name" value="HTH_GNTR"/>
    <property type="match status" value="1"/>
</dbReference>
<dbReference type="InterPro" id="IPR036388">
    <property type="entry name" value="WH-like_DNA-bd_sf"/>
</dbReference>
<dbReference type="RefSeq" id="WP_147259229.1">
    <property type="nucleotide sequence ID" value="NZ_VIWU01000001.1"/>
</dbReference>
<dbReference type="InterPro" id="IPR000524">
    <property type="entry name" value="Tscrpt_reg_HTH_GntR"/>
</dbReference>
<proteinExistence type="predicted"/>
<dbReference type="PANTHER" id="PTHR43537:SF5">
    <property type="entry name" value="UXU OPERON TRANSCRIPTIONAL REGULATOR"/>
    <property type="match status" value="1"/>
</dbReference>
<dbReference type="Gene3D" id="1.10.10.10">
    <property type="entry name" value="Winged helix-like DNA-binding domain superfamily/Winged helix DNA-binding domain"/>
    <property type="match status" value="1"/>
</dbReference>
<dbReference type="InterPro" id="IPR011711">
    <property type="entry name" value="GntR_C"/>
</dbReference>
<reference evidence="5 6" key="1">
    <citation type="submission" date="2019-06" db="EMBL/GenBank/DDBJ databases">
        <title>Sequencing the genomes of 1000 actinobacteria strains.</title>
        <authorList>
            <person name="Klenk H.-P."/>
        </authorList>
    </citation>
    <scope>NUCLEOTIDE SEQUENCE [LARGE SCALE GENOMIC DNA]</scope>
    <source>
        <strain evidence="5 6">DSM 45671</strain>
    </source>
</reference>
<keyword evidence="6" id="KW-1185">Reference proteome</keyword>
<comment type="caution">
    <text evidence="5">The sequence shown here is derived from an EMBL/GenBank/DDBJ whole genome shotgun (WGS) entry which is preliminary data.</text>
</comment>
<dbReference type="InterPro" id="IPR008920">
    <property type="entry name" value="TF_FadR/GntR_C"/>
</dbReference>
<dbReference type="SMART" id="SM00895">
    <property type="entry name" value="FCD"/>
    <property type="match status" value="1"/>
</dbReference>
<dbReference type="CDD" id="cd07377">
    <property type="entry name" value="WHTH_GntR"/>
    <property type="match status" value="1"/>
</dbReference>
<protein>
    <submittedName>
        <fullName evidence="5">GntR family transcriptional regulator</fullName>
    </submittedName>
</protein>
<dbReference type="PRINTS" id="PR00035">
    <property type="entry name" value="HTHGNTR"/>
</dbReference>
<dbReference type="SUPFAM" id="SSF48008">
    <property type="entry name" value="GntR ligand-binding domain-like"/>
    <property type="match status" value="1"/>
</dbReference>
<dbReference type="OrthoDB" id="9784718at2"/>
<feature type="domain" description="HTH gntR-type" evidence="4">
    <location>
        <begin position="18"/>
        <end position="86"/>
    </location>
</feature>
<keyword evidence="2" id="KW-0238">DNA-binding</keyword>
<dbReference type="SUPFAM" id="SSF46785">
    <property type="entry name" value="Winged helix' DNA-binding domain"/>
    <property type="match status" value="1"/>
</dbReference>
<gene>
    <name evidence="5" type="ORF">FHX44_116518</name>
</gene>
<organism evidence="5 6">
    <name type="scientific">Pseudonocardia hierapolitana</name>
    <dbReference type="NCBI Taxonomy" id="1128676"/>
    <lineage>
        <taxon>Bacteria</taxon>
        <taxon>Bacillati</taxon>
        <taxon>Actinomycetota</taxon>
        <taxon>Actinomycetes</taxon>
        <taxon>Pseudonocardiales</taxon>
        <taxon>Pseudonocardiaceae</taxon>
        <taxon>Pseudonocardia</taxon>
    </lineage>
</organism>
<keyword evidence="3" id="KW-0804">Transcription</keyword>
<dbReference type="Pfam" id="PF00392">
    <property type="entry name" value="GntR"/>
    <property type="match status" value="1"/>
</dbReference>
<dbReference type="InterPro" id="IPR036390">
    <property type="entry name" value="WH_DNA-bd_sf"/>
</dbReference>